<dbReference type="AlphaFoldDB" id="A0AAD3NVG5"/>
<protein>
    <submittedName>
        <fullName evidence="1">Uncharacterized protein</fullName>
    </submittedName>
</protein>
<sequence length="107" mass="11964">MASRDVDMWKGNGWCRVRDGFSFLSHPYDGSLIGDDRVGTRDIGLEEGKWMCVGVFRQGCRLMDLGYKLTATTELCSGEGEASRGLFVLGEEARVLEAFTNLWALFM</sequence>
<comment type="caution">
    <text evidence="1">The sequence shown here is derived from an EMBL/GenBank/DDBJ whole genome shotgun (WGS) entry which is preliminary data.</text>
</comment>
<dbReference type="EMBL" id="BSEH01002354">
    <property type="protein sequence ID" value="GLJ59863.1"/>
    <property type="molecule type" value="Genomic_DNA"/>
</dbReference>
<gene>
    <name evidence="1" type="ORF">SUGI_1525020</name>
</gene>
<evidence type="ECO:0000313" key="2">
    <source>
        <dbReference type="Proteomes" id="UP001234787"/>
    </source>
</evidence>
<organism evidence="1 2">
    <name type="scientific">Cryptomeria japonica</name>
    <name type="common">Japanese cedar</name>
    <name type="synonym">Cupressus japonica</name>
    <dbReference type="NCBI Taxonomy" id="3369"/>
    <lineage>
        <taxon>Eukaryota</taxon>
        <taxon>Viridiplantae</taxon>
        <taxon>Streptophyta</taxon>
        <taxon>Embryophyta</taxon>
        <taxon>Tracheophyta</taxon>
        <taxon>Spermatophyta</taxon>
        <taxon>Pinopsida</taxon>
        <taxon>Pinidae</taxon>
        <taxon>Conifers II</taxon>
        <taxon>Cupressales</taxon>
        <taxon>Cupressaceae</taxon>
        <taxon>Cryptomeria</taxon>
    </lineage>
</organism>
<dbReference type="Proteomes" id="UP001234787">
    <property type="component" value="Unassembled WGS sequence"/>
</dbReference>
<proteinExistence type="predicted"/>
<name>A0AAD3NVG5_CRYJA</name>
<accession>A0AAD3NVG5</accession>
<reference evidence="1" key="1">
    <citation type="submission" date="2022-12" db="EMBL/GenBank/DDBJ databases">
        <title>Chromosome-Level Genome Assembly of Japanese Cedar (Cryptomeriajaponica D. Don).</title>
        <authorList>
            <person name="Fujino T."/>
            <person name="Yamaguchi K."/>
            <person name="Yokoyama T."/>
            <person name="Hamanaka T."/>
            <person name="Harazono Y."/>
            <person name="Kamada H."/>
            <person name="Kobayashi W."/>
            <person name="Ujino-Ihara T."/>
            <person name="Uchiyama K."/>
            <person name="Matsumoto A."/>
            <person name="Izuno A."/>
            <person name="Tsumura Y."/>
            <person name="Toyoda A."/>
            <person name="Shigenobu S."/>
            <person name="Moriguchi Y."/>
            <person name="Ueno S."/>
            <person name="Kasahara M."/>
        </authorList>
    </citation>
    <scope>NUCLEOTIDE SEQUENCE</scope>
</reference>
<keyword evidence="2" id="KW-1185">Reference proteome</keyword>
<evidence type="ECO:0000313" key="1">
    <source>
        <dbReference type="EMBL" id="GLJ59863.1"/>
    </source>
</evidence>